<keyword evidence="3" id="KW-1185">Reference proteome</keyword>
<feature type="compositionally biased region" description="Polar residues" evidence="1">
    <location>
        <begin position="175"/>
        <end position="201"/>
    </location>
</feature>
<feature type="compositionally biased region" description="Polar residues" evidence="1">
    <location>
        <begin position="300"/>
        <end position="316"/>
    </location>
</feature>
<evidence type="ECO:0000313" key="3">
    <source>
        <dbReference type="Proteomes" id="UP001597178"/>
    </source>
</evidence>
<feature type="compositionally biased region" description="Polar residues" evidence="1">
    <location>
        <begin position="335"/>
        <end position="344"/>
    </location>
</feature>
<evidence type="ECO:0000256" key="1">
    <source>
        <dbReference type="SAM" id="MobiDB-lite"/>
    </source>
</evidence>
<reference evidence="3" key="1">
    <citation type="journal article" date="2019" name="Int. J. Syst. Evol. Microbiol.">
        <title>The Global Catalogue of Microorganisms (GCM) 10K type strain sequencing project: providing services to taxonomists for standard genome sequencing and annotation.</title>
        <authorList>
            <consortium name="The Broad Institute Genomics Platform"/>
            <consortium name="The Broad Institute Genome Sequencing Center for Infectious Disease"/>
            <person name="Wu L."/>
            <person name="Ma J."/>
        </authorList>
    </citation>
    <scope>NUCLEOTIDE SEQUENCE [LARGE SCALE GENOMIC DNA]</scope>
    <source>
        <strain evidence="3">CCUG 54822</strain>
    </source>
</reference>
<feature type="region of interest" description="Disordered" evidence="1">
    <location>
        <begin position="277"/>
        <end position="351"/>
    </location>
</feature>
<protein>
    <submittedName>
        <fullName evidence="2">Uncharacterized protein</fullName>
    </submittedName>
</protein>
<proteinExistence type="predicted"/>
<sequence>MIAINAIAALIMLFALIPTAKLVRNMINGLLDAFFGGDPAEEAEGAGKNALRNASFIAMAGMKNMGSSGGNKGSEGGKAPDTGRADGTNGNKNISSDGSDKGHGGYLPEKRATTANERNGTTGQRTTNREGSSIVDKHGQPISSGMSTGGNEQAGASTATGATAHNANATHQSGAGANSNINRSTSRQSQNKPTARSQTKKWANVGGKVGGAIGKVPSTMAGMGMAIPFGPVAGHLVNKGGTALSQMTGKAIGGTAGLAAYGGSKAVQATGGGIRHIRSSRQRGAASNVGAKQMTGARTGGTSSSPGVKSPSTGQRATPKGNMPTQQKPMVRPKSSGQFRSNGRYSHFNRE</sequence>
<feature type="compositionally biased region" description="Polar residues" evidence="1">
    <location>
        <begin position="88"/>
        <end position="97"/>
    </location>
</feature>
<feature type="compositionally biased region" description="Polar residues" evidence="1">
    <location>
        <begin position="141"/>
        <end position="151"/>
    </location>
</feature>
<feature type="compositionally biased region" description="Low complexity" evidence="1">
    <location>
        <begin position="116"/>
        <end position="131"/>
    </location>
</feature>
<dbReference type="EMBL" id="JBHTNH010000029">
    <property type="protein sequence ID" value="MFD1363119.1"/>
    <property type="molecule type" value="Genomic_DNA"/>
</dbReference>
<feature type="compositionally biased region" description="Low complexity" evidence="1">
    <location>
        <begin position="153"/>
        <end position="173"/>
    </location>
</feature>
<comment type="caution">
    <text evidence="2">The sequence shown here is derived from an EMBL/GenBank/DDBJ whole genome shotgun (WGS) entry which is preliminary data.</text>
</comment>
<feature type="compositionally biased region" description="Basic and acidic residues" evidence="1">
    <location>
        <begin position="98"/>
        <end position="112"/>
    </location>
</feature>
<name>A0ABW3ZXZ6_9BACI</name>
<evidence type="ECO:0000313" key="2">
    <source>
        <dbReference type="EMBL" id="MFD1363119.1"/>
    </source>
</evidence>
<feature type="compositionally biased region" description="Gly residues" evidence="1">
    <location>
        <begin position="67"/>
        <end position="76"/>
    </location>
</feature>
<gene>
    <name evidence="2" type="ORF">ACFQ4A_15830</name>
</gene>
<organism evidence="2 3">
    <name type="scientific">Lentibacillus salinarum</name>
    <dbReference type="NCBI Taxonomy" id="446820"/>
    <lineage>
        <taxon>Bacteria</taxon>
        <taxon>Bacillati</taxon>
        <taxon>Bacillota</taxon>
        <taxon>Bacilli</taxon>
        <taxon>Bacillales</taxon>
        <taxon>Bacillaceae</taxon>
        <taxon>Lentibacillus</taxon>
    </lineage>
</organism>
<feature type="region of interest" description="Disordered" evidence="1">
    <location>
        <begin position="66"/>
        <end position="211"/>
    </location>
</feature>
<dbReference type="Proteomes" id="UP001597178">
    <property type="component" value="Unassembled WGS sequence"/>
</dbReference>
<dbReference type="RefSeq" id="WP_382402324.1">
    <property type="nucleotide sequence ID" value="NZ_JBHTNH010000029.1"/>
</dbReference>
<accession>A0ABW3ZXZ6</accession>